<keyword evidence="1" id="KW-1185">Reference proteome</keyword>
<proteinExistence type="predicted"/>
<organism evidence="1 2">
    <name type="scientific">Heterorhabditis bacteriophora</name>
    <name type="common">Entomopathogenic nematode worm</name>
    <dbReference type="NCBI Taxonomy" id="37862"/>
    <lineage>
        <taxon>Eukaryota</taxon>
        <taxon>Metazoa</taxon>
        <taxon>Ecdysozoa</taxon>
        <taxon>Nematoda</taxon>
        <taxon>Chromadorea</taxon>
        <taxon>Rhabditida</taxon>
        <taxon>Rhabditina</taxon>
        <taxon>Rhabditomorpha</taxon>
        <taxon>Strongyloidea</taxon>
        <taxon>Heterorhabditidae</taxon>
        <taxon>Heterorhabditis</taxon>
    </lineage>
</organism>
<name>A0A1I7WVF4_HETBA</name>
<accession>A0A1I7WVF4</accession>
<protein>
    <submittedName>
        <fullName evidence="2">Uncharacterized protein</fullName>
    </submittedName>
</protein>
<dbReference type="Proteomes" id="UP000095283">
    <property type="component" value="Unplaced"/>
</dbReference>
<reference evidence="2" key="1">
    <citation type="submission" date="2016-11" db="UniProtKB">
        <authorList>
            <consortium name="WormBaseParasite"/>
        </authorList>
    </citation>
    <scope>IDENTIFICATION</scope>
</reference>
<dbReference type="WBParaSite" id="Hba_09131">
    <property type="protein sequence ID" value="Hba_09131"/>
    <property type="gene ID" value="Hba_09131"/>
</dbReference>
<evidence type="ECO:0000313" key="1">
    <source>
        <dbReference type="Proteomes" id="UP000095283"/>
    </source>
</evidence>
<dbReference type="AlphaFoldDB" id="A0A1I7WVF4"/>
<evidence type="ECO:0000313" key="2">
    <source>
        <dbReference type="WBParaSite" id="Hba_09131"/>
    </source>
</evidence>
<sequence>MFYRIYMFIILKICRFYIVISQLIS</sequence>